<sequence length="261" mass="29420">MPRDWPTTSASRSEADQPLWVVSFAEPQPYRRMWEWQRQLWRARWQGEIPDVLLLLEHDPVITLGRNARREHVLVSSDELARRNTELIAVDRGGDVTYHGPGQLVGYWIFDLRCWHQDVHRFLRTMEQGIIDTLAELGLAAQRSEGATGVWVDDAKVAAIGLHLSHWVSTHGFAFNLDLDLTPFSWIVPCGLRGRPVTSVGALRGSSPPRLDIEDMIVRHSTKGFGRSPIRKTWEDLESALAHGQACEGAAFAKTMGVPCQ</sequence>
<feature type="active site" description="Acyl-thioester intermediate" evidence="5">
    <location>
        <position position="190"/>
    </location>
</feature>
<dbReference type="PROSITE" id="PS01313">
    <property type="entry name" value="LIPB"/>
    <property type="match status" value="1"/>
</dbReference>
<comment type="caution">
    <text evidence="7">The sequence shown here is derived from an EMBL/GenBank/DDBJ whole genome shotgun (WGS) entry which is preliminary data.</text>
</comment>
<evidence type="ECO:0000256" key="3">
    <source>
        <dbReference type="ARBA" id="ARBA00023315"/>
    </source>
</evidence>
<evidence type="ECO:0000259" key="6">
    <source>
        <dbReference type="PROSITE" id="PS51733"/>
    </source>
</evidence>
<reference evidence="7" key="1">
    <citation type="submission" date="2020-04" db="EMBL/GenBank/DDBJ databases">
        <authorList>
            <person name="Zhang T."/>
        </authorList>
    </citation>
    <scope>NUCLEOTIDE SEQUENCE</scope>
    <source>
        <strain evidence="7">HKST-UBA01</strain>
    </source>
</reference>
<name>A0A956LZE2_UNCEI</name>
<reference evidence="7" key="2">
    <citation type="journal article" date="2021" name="Microbiome">
        <title>Successional dynamics and alternative stable states in a saline activated sludge microbial community over 9 years.</title>
        <authorList>
            <person name="Wang Y."/>
            <person name="Ye J."/>
            <person name="Ju F."/>
            <person name="Liu L."/>
            <person name="Boyd J.A."/>
            <person name="Deng Y."/>
            <person name="Parks D.H."/>
            <person name="Jiang X."/>
            <person name="Yin X."/>
            <person name="Woodcroft B.J."/>
            <person name="Tyson G.W."/>
            <person name="Hugenholtz P."/>
            <person name="Polz M.F."/>
            <person name="Zhang T."/>
        </authorList>
    </citation>
    <scope>NUCLEOTIDE SEQUENCE</scope>
    <source>
        <strain evidence="7">HKST-UBA01</strain>
    </source>
</reference>
<gene>
    <name evidence="5 7" type="primary">lipB</name>
    <name evidence="7" type="ORF">KC729_11665</name>
</gene>
<comment type="function">
    <text evidence="4 5">Catalyzes the transfer of endogenously produced octanoic acid from octanoyl-acyl-carrier-protein onto the lipoyl domains of lipoate-dependent enzymes. Lipoyl-ACP can also act as a substrate although octanoyl-ACP is likely to be the physiological substrate.</text>
</comment>
<dbReference type="PROSITE" id="PS51733">
    <property type="entry name" value="BPL_LPL_CATALYTIC"/>
    <property type="match status" value="1"/>
</dbReference>
<evidence type="ECO:0000313" key="8">
    <source>
        <dbReference type="Proteomes" id="UP000697710"/>
    </source>
</evidence>
<proteinExistence type="inferred from homology"/>
<dbReference type="EMBL" id="JAGQHR010000354">
    <property type="protein sequence ID" value="MCA9728334.1"/>
    <property type="molecule type" value="Genomic_DNA"/>
</dbReference>
<keyword evidence="3 5" id="KW-0012">Acyltransferase</keyword>
<evidence type="ECO:0000256" key="2">
    <source>
        <dbReference type="ARBA" id="ARBA00022679"/>
    </source>
</evidence>
<comment type="miscellaneous">
    <text evidence="5">In the reaction, the free carboxyl group of octanoic acid is attached via an amide linkage to the epsilon-amino group of a specific lysine residue of lipoyl domains of lipoate-dependent enzymes.</text>
</comment>
<comment type="catalytic activity">
    <reaction evidence="5">
        <text>octanoyl-[ACP] + L-lysyl-[protein] = N(6)-octanoyl-L-lysyl-[protein] + holo-[ACP] + H(+)</text>
        <dbReference type="Rhea" id="RHEA:17665"/>
        <dbReference type="Rhea" id="RHEA-COMP:9636"/>
        <dbReference type="Rhea" id="RHEA-COMP:9685"/>
        <dbReference type="Rhea" id="RHEA-COMP:9752"/>
        <dbReference type="Rhea" id="RHEA-COMP:9928"/>
        <dbReference type="ChEBI" id="CHEBI:15378"/>
        <dbReference type="ChEBI" id="CHEBI:29969"/>
        <dbReference type="ChEBI" id="CHEBI:64479"/>
        <dbReference type="ChEBI" id="CHEBI:78463"/>
        <dbReference type="ChEBI" id="CHEBI:78809"/>
        <dbReference type="EC" id="2.3.1.181"/>
    </reaction>
</comment>
<organism evidence="7 8">
    <name type="scientific">Eiseniibacteriota bacterium</name>
    <dbReference type="NCBI Taxonomy" id="2212470"/>
    <lineage>
        <taxon>Bacteria</taxon>
        <taxon>Candidatus Eiseniibacteriota</taxon>
    </lineage>
</organism>
<dbReference type="NCBIfam" id="NF010925">
    <property type="entry name" value="PRK14345.1"/>
    <property type="match status" value="1"/>
</dbReference>
<comment type="subcellular location">
    <subcellularLocation>
        <location evidence="5">Cytoplasm</location>
    </subcellularLocation>
</comment>
<dbReference type="InterPro" id="IPR045864">
    <property type="entry name" value="aa-tRNA-synth_II/BPL/LPL"/>
</dbReference>
<comment type="similarity">
    <text evidence="5">Belongs to the LipB family.</text>
</comment>
<dbReference type="Pfam" id="PF21948">
    <property type="entry name" value="LplA-B_cat"/>
    <property type="match status" value="1"/>
</dbReference>
<feature type="domain" description="BPL/LPL catalytic" evidence="6">
    <location>
        <begin position="47"/>
        <end position="229"/>
    </location>
</feature>
<dbReference type="GO" id="GO:0033819">
    <property type="term" value="F:lipoyl(octanoyl) transferase activity"/>
    <property type="evidence" value="ECO:0007669"/>
    <property type="project" value="UniProtKB-EC"/>
</dbReference>
<dbReference type="NCBIfam" id="TIGR00214">
    <property type="entry name" value="lipB"/>
    <property type="match status" value="1"/>
</dbReference>
<accession>A0A956LZE2</accession>
<dbReference type="PANTHER" id="PTHR10993:SF7">
    <property type="entry name" value="LIPOYLTRANSFERASE 2, MITOCHONDRIAL-RELATED"/>
    <property type="match status" value="1"/>
</dbReference>
<feature type="binding site" evidence="5">
    <location>
        <begin position="92"/>
        <end position="99"/>
    </location>
    <ligand>
        <name>substrate</name>
    </ligand>
</feature>
<evidence type="ECO:0000256" key="4">
    <source>
        <dbReference type="ARBA" id="ARBA00024732"/>
    </source>
</evidence>
<protein>
    <recommendedName>
        <fullName evidence="5">Octanoyltransferase</fullName>
        <ecNumber evidence="5">2.3.1.181</ecNumber>
    </recommendedName>
    <alternativeName>
        <fullName evidence="5">Lipoate-protein ligase B</fullName>
    </alternativeName>
    <alternativeName>
        <fullName evidence="5">Lipoyl/octanoyl transferase</fullName>
    </alternativeName>
    <alternativeName>
        <fullName evidence="5">Octanoyl-[acyl-carrier-protein]-protein N-octanoyltransferase</fullName>
    </alternativeName>
</protein>
<feature type="site" description="Lowers pKa of active site Cys" evidence="5">
    <location>
        <position position="156"/>
    </location>
</feature>
<feature type="binding site" evidence="5">
    <location>
        <begin position="172"/>
        <end position="174"/>
    </location>
    <ligand>
        <name>substrate</name>
    </ligand>
</feature>
<dbReference type="SUPFAM" id="SSF55681">
    <property type="entry name" value="Class II aaRS and biotin synthetases"/>
    <property type="match status" value="1"/>
</dbReference>
<dbReference type="AlphaFoldDB" id="A0A956LZE2"/>
<dbReference type="Proteomes" id="UP000697710">
    <property type="component" value="Unassembled WGS sequence"/>
</dbReference>
<comment type="pathway">
    <text evidence="1 5">Protein modification; protein lipoylation via endogenous pathway; protein N(6)-(lipoyl)lysine from octanoyl-[acyl-carrier-protein]: step 1/2.</text>
</comment>
<evidence type="ECO:0000256" key="1">
    <source>
        <dbReference type="ARBA" id="ARBA00004821"/>
    </source>
</evidence>
<evidence type="ECO:0000256" key="5">
    <source>
        <dbReference type="HAMAP-Rule" id="MF_00013"/>
    </source>
</evidence>
<keyword evidence="5" id="KW-0963">Cytoplasm</keyword>
<dbReference type="GO" id="GO:0005737">
    <property type="term" value="C:cytoplasm"/>
    <property type="evidence" value="ECO:0007669"/>
    <property type="project" value="UniProtKB-SubCell"/>
</dbReference>
<dbReference type="PANTHER" id="PTHR10993">
    <property type="entry name" value="OCTANOYLTRANSFERASE"/>
    <property type="match status" value="1"/>
</dbReference>
<keyword evidence="2 5" id="KW-0808">Transferase</keyword>
<feature type="binding site" evidence="5">
    <location>
        <begin position="159"/>
        <end position="161"/>
    </location>
    <ligand>
        <name>substrate</name>
    </ligand>
</feature>
<dbReference type="InterPro" id="IPR020605">
    <property type="entry name" value="Octanoyltransferase_CS"/>
</dbReference>
<dbReference type="InterPro" id="IPR000544">
    <property type="entry name" value="Octanoyltransferase"/>
</dbReference>
<dbReference type="EC" id="2.3.1.181" evidence="5"/>
<dbReference type="HAMAP" id="MF_00013">
    <property type="entry name" value="LipB"/>
    <property type="match status" value="1"/>
</dbReference>
<evidence type="ECO:0000313" key="7">
    <source>
        <dbReference type="EMBL" id="MCA9728334.1"/>
    </source>
</evidence>
<dbReference type="InterPro" id="IPR004143">
    <property type="entry name" value="BPL_LPL_catalytic"/>
</dbReference>
<dbReference type="CDD" id="cd16444">
    <property type="entry name" value="LipB"/>
    <property type="match status" value="1"/>
</dbReference>
<dbReference type="Gene3D" id="3.30.930.10">
    <property type="entry name" value="Bira Bifunctional Protein, Domain 2"/>
    <property type="match status" value="1"/>
</dbReference>
<dbReference type="GO" id="GO:0009249">
    <property type="term" value="P:protein lipoylation"/>
    <property type="evidence" value="ECO:0007669"/>
    <property type="project" value="InterPro"/>
</dbReference>